<keyword evidence="4 5" id="KW-0472">Membrane</keyword>
<protein>
    <submittedName>
        <fullName evidence="8">Glycosyltransferase</fullName>
        <ecNumber evidence="8">2.4.-.-</ecNumber>
    </submittedName>
</protein>
<feature type="transmembrane region" description="Helical" evidence="5">
    <location>
        <begin position="266"/>
        <end position="286"/>
    </location>
</feature>
<dbReference type="EMBL" id="JBGQQK010000039">
    <property type="protein sequence ID" value="MFL2103741.1"/>
    <property type="molecule type" value="Genomic_DNA"/>
</dbReference>
<dbReference type="SUPFAM" id="SSF53448">
    <property type="entry name" value="Nucleotide-diphospho-sugar transferases"/>
    <property type="match status" value="1"/>
</dbReference>
<keyword evidence="9" id="KW-1185">Reference proteome</keyword>
<keyword evidence="2 5" id="KW-0812">Transmembrane</keyword>
<feature type="transmembrane region" description="Helical" evidence="5">
    <location>
        <begin position="306"/>
        <end position="326"/>
    </location>
</feature>
<name>A0ABW8ULE8_9LACT</name>
<reference evidence="8 9" key="1">
    <citation type="submission" date="2024-08" db="EMBL/GenBank/DDBJ databases">
        <authorList>
            <person name="Arias E."/>
        </authorList>
    </citation>
    <scope>NUCLEOTIDE SEQUENCE [LARGE SCALE GENOMIC DNA]</scope>
    <source>
        <strain evidence="8 9">FAM 24106</strain>
    </source>
</reference>
<keyword evidence="3 5" id="KW-1133">Transmembrane helix</keyword>
<dbReference type="Proteomes" id="UP001625374">
    <property type="component" value="Unassembled WGS sequence"/>
</dbReference>
<accession>A0ABW8ULE8</accession>
<sequence length="370" mass="42531">MNKDIKDQLDDIVIVIPSYNPDKKLLELIKNIRRIISLTIPIVIVNDGSESETEKYFVQLHAESNCTVLSHSENEGKGKALKTAFHYILNHHPTCNATVTVDGDGQHTPEDIKKCIKAYLYKKHTVILGSRNFNKETIPIRSRLGNIFTRKLISNMNNLQLTDTQTGLRVLPFSTLKYLIDIKGDRYEYEMNMLLFFKEQAIPIKEVPIETVYIENNDSSHFNPLLDSVKIYSVFIRYCTSAVASFLADILTFSLLVFILENHFPSYYIIISTVIARITSGLFNYLSNKHLVFREKRTSSSIHRYVMLFFIQMIASATIVQAIVTFTVYDTAWLIKILIDTIIFFIGFYAQKNWVFKKASSPAQNITEKL</sequence>
<evidence type="ECO:0000256" key="3">
    <source>
        <dbReference type="ARBA" id="ARBA00022989"/>
    </source>
</evidence>
<dbReference type="Gene3D" id="3.90.550.10">
    <property type="entry name" value="Spore Coat Polysaccharide Biosynthesis Protein SpsA, Chain A"/>
    <property type="match status" value="1"/>
</dbReference>
<feature type="transmembrane region" description="Helical" evidence="5">
    <location>
        <begin position="332"/>
        <end position="350"/>
    </location>
</feature>
<dbReference type="InterPro" id="IPR001173">
    <property type="entry name" value="Glyco_trans_2-like"/>
</dbReference>
<dbReference type="Pfam" id="PF00535">
    <property type="entry name" value="Glycos_transf_2"/>
    <property type="match status" value="1"/>
</dbReference>
<evidence type="ECO:0000313" key="8">
    <source>
        <dbReference type="EMBL" id="MFL2103741.1"/>
    </source>
</evidence>
<feature type="domain" description="GtrA/DPMS transmembrane" evidence="7">
    <location>
        <begin position="237"/>
        <end position="356"/>
    </location>
</feature>
<dbReference type="GO" id="GO:0016757">
    <property type="term" value="F:glycosyltransferase activity"/>
    <property type="evidence" value="ECO:0007669"/>
    <property type="project" value="UniProtKB-KW"/>
</dbReference>
<keyword evidence="8" id="KW-0808">Transferase</keyword>
<dbReference type="InterPro" id="IPR007267">
    <property type="entry name" value="GtrA_DPMS_TM"/>
</dbReference>
<dbReference type="Pfam" id="PF04138">
    <property type="entry name" value="GtrA_DPMS_TM"/>
    <property type="match status" value="1"/>
</dbReference>
<proteinExistence type="predicted"/>
<comment type="subcellular location">
    <subcellularLocation>
        <location evidence="1">Membrane</location>
        <topology evidence="1">Multi-pass membrane protein</topology>
    </subcellularLocation>
</comment>
<evidence type="ECO:0000256" key="5">
    <source>
        <dbReference type="SAM" id="Phobius"/>
    </source>
</evidence>
<feature type="domain" description="Glycosyltransferase 2-like" evidence="6">
    <location>
        <begin position="14"/>
        <end position="173"/>
    </location>
</feature>
<evidence type="ECO:0000256" key="2">
    <source>
        <dbReference type="ARBA" id="ARBA00022692"/>
    </source>
</evidence>
<keyword evidence="8" id="KW-0328">Glycosyltransferase</keyword>
<evidence type="ECO:0000259" key="7">
    <source>
        <dbReference type="Pfam" id="PF04138"/>
    </source>
</evidence>
<feature type="transmembrane region" description="Helical" evidence="5">
    <location>
        <begin position="235"/>
        <end position="260"/>
    </location>
</feature>
<dbReference type="EC" id="2.4.-.-" evidence="8"/>
<comment type="caution">
    <text evidence="8">The sequence shown here is derived from an EMBL/GenBank/DDBJ whole genome shotgun (WGS) entry which is preliminary data.</text>
</comment>
<dbReference type="InterPro" id="IPR029044">
    <property type="entry name" value="Nucleotide-diphossugar_trans"/>
</dbReference>
<evidence type="ECO:0000256" key="4">
    <source>
        <dbReference type="ARBA" id="ARBA00023136"/>
    </source>
</evidence>
<organism evidence="8 9">
    <name type="scientific">Marinilactibacillus psychrotolerans</name>
    <dbReference type="NCBI Taxonomy" id="191770"/>
    <lineage>
        <taxon>Bacteria</taxon>
        <taxon>Bacillati</taxon>
        <taxon>Bacillota</taxon>
        <taxon>Bacilli</taxon>
        <taxon>Lactobacillales</taxon>
        <taxon>Carnobacteriaceae</taxon>
        <taxon>Marinilactibacillus</taxon>
    </lineage>
</organism>
<dbReference type="RefSeq" id="WP_407142048.1">
    <property type="nucleotide sequence ID" value="NZ_JBGQQI010000043.1"/>
</dbReference>
<evidence type="ECO:0000256" key="1">
    <source>
        <dbReference type="ARBA" id="ARBA00004141"/>
    </source>
</evidence>
<dbReference type="PANTHER" id="PTHR10859">
    <property type="entry name" value="GLYCOSYL TRANSFERASE"/>
    <property type="match status" value="1"/>
</dbReference>
<evidence type="ECO:0000259" key="6">
    <source>
        <dbReference type="Pfam" id="PF00535"/>
    </source>
</evidence>
<dbReference type="CDD" id="cd04179">
    <property type="entry name" value="DPM_DPG-synthase_like"/>
    <property type="match status" value="1"/>
</dbReference>
<evidence type="ECO:0000313" key="9">
    <source>
        <dbReference type="Proteomes" id="UP001625374"/>
    </source>
</evidence>
<dbReference type="PANTHER" id="PTHR10859:SF114">
    <property type="entry name" value="DOLICHOL-PHOSPHATE MANNOSYLTRANSFERASE"/>
    <property type="match status" value="1"/>
</dbReference>
<gene>
    <name evidence="8" type="ORF">ACEN37_10780</name>
</gene>